<gene>
    <name evidence="1" type="ORF">FHW37_105457</name>
</gene>
<dbReference type="AlphaFoldDB" id="A0A561QPP0"/>
<evidence type="ECO:0000313" key="2">
    <source>
        <dbReference type="Proteomes" id="UP000320653"/>
    </source>
</evidence>
<sequence length="162" mass="17833">MTDLIEALVGPVPDARINNLLARRADLMALTEASRKAVLTPAEPGGLSHALRALIAVRASERLGDSRMKDHYYEHFTQCEDFYDLVGLIEPDAVSDDPWLQAILDHADMLTCRPRTATSGDIEKLYAAGVSDADIVRLAELAAFLGYQVRLVAGLRLMEDIR</sequence>
<dbReference type="Proteomes" id="UP000320653">
    <property type="component" value="Unassembled WGS sequence"/>
</dbReference>
<accession>A0A561QPP0</accession>
<protein>
    <submittedName>
        <fullName evidence="1">Uncharacterized protein YciW</fullName>
    </submittedName>
</protein>
<comment type="caution">
    <text evidence="1">The sequence shown here is derived from an EMBL/GenBank/DDBJ whole genome shotgun (WGS) entry which is preliminary data.</text>
</comment>
<evidence type="ECO:0000313" key="1">
    <source>
        <dbReference type="EMBL" id="TWF52353.1"/>
    </source>
</evidence>
<proteinExistence type="predicted"/>
<organism evidence="1 2">
    <name type="scientific">Neorhizobium alkalisoli</name>
    <dbReference type="NCBI Taxonomy" id="528178"/>
    <lineage>
        <taxon>Bacteria</taxon>
        <taxon>Pseudomonadati</taxon>
        <taxon>Pseudomonadota</taxon>
        <taxon>Alphaproteobacteria</taxon>
        <taxon>Hyphomicrobiales</taxon>
        <taxon>Rhizobiaceae</taxon>
        <taxon>Rhizobium/Agrobacterium group</taxon>
        <taxon>Neorhizobium</taxon>
    </lineage>
</organism>
<dbReference type="OrthoDB" id="5077630at2"/>
<dbReference type="RefSeq" id="WP_145640064.1">
    <property type="nucleotide sequence ID" value="NZ_VIWP01000005.1"/>
</dbReference>
<dbReference type="EMBL" id="VIWP01000005">
    <property type="protein sequence ID" value="TWF52353.1"/>
    <property type="molecule type" value="Genomic_DNA"/>
</dbReference>
<dbReference type="SUPFAM" id="SSF69118">
    <property type="entry name" value="AhpD-like"/>
    <property type="match status" value="1"/>
</dbReference>
<name>A0A561QPP0_9HYPH</name>
<dbReference type="Gene3D" id="1.20.1290.10">
    <property type="entry name" value="AhpD-like"/>
    <property type="match status" value="1"/>
</dbReference>
<keyword evidence="2" id="KW-1185">Reference proteome</keyword>
<dbReference type="InterPro" id="IPR029032">
    <property type="entry name" value="AhpD-like"/>
</dbReference>
<reference evidence="1 2" key="1">
    <citation type="submission" date="2019-06" db="EMBL/GenBank/DDBJ databases">
        <title>Sorghum-associated microbial communities from plants grown in Nebraska, USA.</title>
        <authorList>
            <person name="Schachtman D."/>
        </authorList>
    </citation>
    <scope>NUCLEOTIDE SEQUENCE [LARGE SCALE GENOMIC DNA]</scope>
    <source>
        <strain evidence="1 2">1225</strain>
    </source>
</reference>